<evidence type="ECO:0000313" key="3">
    <source>
        <dbReference type="Proteomes" id="UP000488936"/>
    </source>
</evidence>
<dbReference type="CDD" id="cd06223">
    <property type="entry name" value="PRTases_typeI"/>
    <property type="match status" value="1"/>
</dbReference>
<dbReference type="PANTHER" id="PTHR47505:SF1">
    <property type="entry name" value="DNA UTILIZATION PROTEIN YHGH"/>
    <property type="match status" value="1"/>
</dbReference>
<dbReference type="Proteomes" id="UP000488936">
    <property type="component" value="Unassembled WGS sequence"/>
</dbReference>
<reference evidence="2 3" key="1">
    <citation type="journal article" date="2006" name="Int. J. Syst. Evol. Microbiol.">
        <title>Myroides pelagicus sp. nov., isolated from seawater in Thailand.</title>
        <authorList>
            <person name="Yoon J."/>
            <person name="Maneerat S."/>
            <person name="Kawai F."/>
            <person name="Yokota A."/>
        </authorList>
    </citation>
    <scope>NUCLEOTIDE SEQUENCE [LARGE SCALE GENOMIC DNA]</scope>
    <source>
        <strain evidence="2 3">SM1T</strain>
    </source>
</reference>
<dbReference type="InterPro" id="IPR051910">
    <property type="entry name" value="ComF/GntX_DNA_util-trans"/>
</dbReference>
<dbReference type="SUPFAM" id="SSF53271">
    <property type="entry name" value="PRTase-like"/>
    <property type="match status" value="1"/>
</dbReference>
<dbReference type="OrthoDB" id="9779910at2"/>
<dbReference type="InterPro" id="IPR029057">
    <property type="entry name" value="PRTase-like"/>
</dbReference>
<organism evidence="2 3">
    <name type="scientific">Myroides pelagicus</name>
    <dbReference type="NCBI Taxonomy" id="270914"/>
    <lineage>
        <taxon>Bacteria</taxon>
        <taxon>Pseudomonadati</taxon>
        <taxon>Bacteroidota</taxon>
        <taxon>Flavobacteriia</taxon>
        <taxon>Flavobacteriales</taxon>
        <taxon>Flavobacteriaceae</taxon>
        <taxon>Myroides</taxon>
    </lineage>
</organism>
<comment type="similarity">
    <text evidence="1">Belongs to the ComF/GntX family.</text>
</comment>
<keyword evidence="3" id="KW-1185">Reference proteome</keyword>
<dbReference type="InterPro" id="IPR000836">
    <property type="entry name" value="PRTase_dom"/>
</dbReference>
<dbReference type="PANTHER" id="PTHR47505">
    <property type="entry name" value="DNA UTILIZATION PROTEIN YHGH"/>
    <property type="match status" value="1"/>
</dbReference>
<proteinExistence type="inferred from homology"/>
<evidence type="ECO:0000313" key="2">
    <source>
        <dbReference type="EMBL" id="MTH29692.1"/>
    </source>
</evidence>
<dbReference type="EMBL" id="WMJY01000012">
    <property type="protein sequence ID" value="MTH29692.1"/>
    <property type="molecule type" value="Genomic_DNA"/>
</dbReference>
<gene>
    <name evidence="2" type="ORF">GJV77_07150</name>
</gene>
<comment type="caution">
    <text evidence="2">The sequence shown here is derived from an EMBL/GenBank/DDBJ whole genome shotgun (WGS) entry which is preliminary data.</text>
</comment>
<name>A0A7K1GLC6_9FLAO</name>
<dbReference type="Gene3D" id="3.40.50.2020">
    <property type="match status" value="1"/>
</dbReference>
<accession>A0A7K1GLC6</accession>
<dbReference type="AlphaFoldDB" id="A0A7K1GLC6"/>
<evidence type="ECO:0000256" key="1">
    <source>
        <dbReference type="ARBA" id="ARBA00008007"/>
    </source>
</evidence>
<sequence length="195" mass="22468">MSFTNQHLHQDNLASQKFYGRINIEHASCLLFFKKRTGVQNILHNLKYKNHPEISYYLGMIYAEQLKQTSLLHRIDSIIMVPLHPSKQRKRGYNQVSGFAQAIHEVYGIPIEENLLIKTKKTKAQANKKLFDRLKKTTKPQFVLNPKATTKSQHFLLIDDILTTGNTLEQCAKELLKLPNSKVTILCLAMTTESF</sequence>
<protein>
    <submittedName>
        <fullName evidence="2">ComF family protein</fullName>
    </submittedName>
</protein>